<keyword evidence="4 7" id="KW-0479">Metal-binding</keyword>
<dbReference type="CDD" id="cd01639">
    <property type="entry name" value="IMPase"/>
    <property type="match status" value="1"/>
</dbReference>
<dbReference type="InterPro" id="IPR020583">
    <property type="entry name" value="Inositol_monoP_metal-BS"/>
</dbReference>
<dbReference type="EC" id="3.1.3.25" evidence="8"/>
<dbReference type="PANTHER" id="PTHR20854">
    <property type="entry name" value="INOSITOL MONOPHOSPHATASE"/>
    <property type="match status" value="1"/>
</dbReference>
<dbReference type="Proteomes" id="UP000297643">
    <property type="component" value="Unassembled WGS sequence"/>
</dbReference>
<dbReference type="SUPFAM" id="SSF56655">
    <property type="entry name" value="Carbohydrate phosphatase"/>
    <property type="match status" value="1"/>
</dbReference>
<dbReference type="PANTHER" id="PTHR20854:SF4">
    <property type="entry name" value="INOSITOL-1-MONOPHOSPHATASE-RELATED"/>
    <property type="match status" value="1"/>
</dbReference>
<dbReference type="InterPro" id="IPR000760">
    <property type="entry name" value="Inositol_monophosphatase-like"/>
</dbReference>
<feature type="binding site" evidence="7">
    <location>
        <position position="221"/>
    </location>
    <ligand>
        <name>Mg(2+)</name>
        <dbReference type="ChEBI" id="CHEBI:18420"/>
        <label>1</label>
        <note>catalytic</note>
    </ligand>
</feature>
<evidence type="ECO:0000256" key="5">
    <source>
        <dbReference type="ARBA" id="ARBA00022801"/>
    </source>
</evidence>
<dbReference type="AlphaFoldDB" id="A0A4R8WA79"/>
<protein>
    <recommendedName>
        <fullName evidence="8">Inositol-1-monophosphatase</fullName>
        <ecNumber evidence="8">3.1.3.25</ecNumber>
    </recommendedName>
</protein>
<evidence type="ECO:0000256" key="1">
    <source>
        <dbReference type="ARBA" id="ARBA00001033"/>
    </source>
</evidence>
<keyword evidence="10" id="KW-1185">Reference proteome</keyword>
<evidence type="ECO:0000256" key="3">
    <source>
        <dbReference type="ARBA" id="ARBA00009759"/>
    </source>
</evidence>
<keyword evidence="6 7" id="KW-0460">Magnesium</keyword>
<feature type="binding site" evidence="7">
    <location>
        <position position="88"/>
    </location>
    <ligand>
        <name>Mg(2+)</name>
        <dbReference type="ChEBI" id="CHEBI:18420"/>
        <label>1</label>
        <note>catalytic</note>
    </ligand>
</feature>
<evidence type="ECO:0000313" key="9">
    <source>
        <dbReference type="EMBL" id="TFC03646.1"/>
    </source>
</evidence>
<sequence>MTAPASTELLRLAREIALEAGELALTRRAEGVHVAASKSSPEDVVTDADRETEALIRRRLADARPHDGFFGEESDATGGSSGLTWVVDPIDGTVNYLYGIPAWGVSIAVVEGEPDPATWTTLAGAVRNPAADELFTAAAGQGSFLGKRRLQVPSGVPLSLALLGTGFSYQAARRERQADVVRGLVGQVRDIRRIGSAALDLCSVAAGRLNLYYERGLNPWDLAAGALIAREAGARVGAFGDDREGNDLLIAGAPDLYEVFAPILSDLFDRHMDEGGR</sequence>
<dbReference type="Gene3D" id="3.30.540.10">
    <property type="entry name" value="Fructose-1,6-Bisphosphatase, subunit A, domain 1"/>
    <property type="match status" value="1"/>
</dbReference>
<dbReference type="EMBL" id="SOFM01000027">
    <property type="protein sequence ID" value="TFC03646.1"/>
    <property type="molecule type" value="Genomic_DNA"/>
</dbReference>
<dbReference type="Gene3D" id="3.40.190.80">
    <property type="match status" value="1"/>
</dbReference>
<reference evidence="9 10" key="1">
    <citation type="submission" date="2019-03" db="EMBL/GenBank/DDBJ databases">
        <title>Genomics of glacier-inhabiting Cryobacterium strains.</title>
        <authorList>
            <person name="Liu Q."/>
            <person name="Xin Y.-H."/>
        </authorList>
    </citation>
    <scope>NUCLEOTIDE SEQUENCE [LARGE SCALE GENOMIC DNA]</scope>
    <source>
        <strain evidence="9 10">RHLT2-21</strain>
    </source>
</reference>
<dbReference type="PROSITE" id="PS00630">
    <property type="entry name" value="IMP_2"/>
    <property type="match status" value="1"/>
</dbReference>
<evidence type="ECO:0000256" key="4">
    <source>
        <dbReference type="ARBA" id="ARBA00022723"/>
    </source>
</evidence>
<proteinExistence type="inferred from homology"/>
<feature type="binding site" evidence="7">
    <location>
        <position position="91"/>
    </location>
    <ligand>
        <name>Mg(2+)</name>
        <dbReference type="ChEBI" id="CHEBI:18420"/>
        <label>1</label>
        <note>catalytic</note>
    </ligand>
</feature>
<feature type="binding site" evidence="7">
    <location>
        <position position="72"/>
    </location>
    <ligand>
        <name>Mg(2+)</name>
        <dbReference type="ChEBI" id="CHEBI:18420"/>
        <label>1</label>
        <note>catalytic</note>
    </ligand>
</feature>
<organism evidence="9 10">
    <name type="scientific">Cryobacterium mannosilyticum</name>
    <dbReference type="NCBI Taxonomy" id="1259190"/>
    <lineage>
        <taxon>Bacteria</taxon>
        <taxon>Bacillati</taxon>
        <taxon>Actinomycetota</taxon>
        <taxon>Actinomycetes</taxon>
        <taxon>Micrococcales</taxon>
        <taxon>Microbacteriaceae</taxon>
        <taxon>Cryobacterium</taxon>
    </lineage>
</organism>
<comment type="similarity">
    <text evidence="3 8">Belongs to the inositol monophosphatase superfamily.</text>
</comment>
<dbReference type="GO" id="GO:0046872">
    <property type="term" value="F:metal ion binding"/>
    <property type="evidence" value="ECO:0007669"/>
    <property type="project" value="UniProtKB-KW"/>
</dbReference>
<comment type="cofactor">
    <cofactor evidence="2 7 8">
        <name>Mg(2+)</name>
        <dbReference type="ChEBI" id="CHEBI:18420"/>
    </cofactor>
</comment>
<dbReference type="PROSITE" id="PS00629">
    <property type="entry name" value="IMP_1"/>
    <property type="match status" value="1"/>
</dbReference>
<accession>A0A4R8WA79</accession>
<dbReference type="GO" id="GO:0007165">
    <property type="term" value="P:signal transduction"/>
    <property type="evidence" value="ECO:0007669"/>
    <property type="project" value="TreeGrafter"/>
</dbReference>
<comment type="catalytic activity">
    <reaction evidence="1 8">
        <text>a myo-inositol phosphate + H2O = myo-inositol + phosphate</text>
        <dbReference type="Rhea" id="RHEA:24056"/>
        <dbReference type="ChEBI" id="CHEBI:15377"/>
        <dbReference type="ChEBI" id="CHEBI:17268"/>
        <dbReference type="ChEBI" id="CHEBI:43474"/>
        <dbReference type="ChEBI" id="CHEBI:84139"/>
        <dbReference type="EC" id="3.1.3.25"/>
    </reaction>
</comment>
<gene>
    <name evidence="9" type="ORF">E3O32_10115</name>
</gene>
<keyword evidence="5 8" id="KW-0378">Hydrolase</keyword>
<name>A0A4R8WA79_9MICO</name>
<dbReference type="GO" id="GO:0046854">
    <property type="term" value="P:phosphatidylinositol phosphate biosynthetic process"/>
    <property type="evidence" value="ECO:0007669"/>
    <property type="project" value="InterPro"/>
</dbReference>
<dbReference type="RefSeq" id="WP_134509121.1">
    <property type="nucleotide sequence ID" value="NZ_SOFM01000027.1"/>
</dbReference>
<comment type="caution">
    <text evidence="9">The sequence shown here is derived from an EMBL/GenBank/DDBJ whole genome shotgun (WGS) entry which is preliminary data.</text>
</comment>
<dbReference type="InterPro" id="IPR020550">
    <property type="entry name" value="Inositol_monophosphatase_CS"/>
</dbReference>
<feature type="binding site" evidence="7">
    <location>
        <position position="90"/>
    </location>
    <ligand>
        <name>Mg(2+)</name>
        <dbReference type="ChEBI" id="CHEBI:18420"/>
        <label>2</label>
    </ligand>
</feature>
<dbReference type="Pfam" id="PF00459">
    <property type="entry name" value="Inositol_P"/>
    <property type="match status" value="1"/>
</dbReference>
<dbReference type="GO" id="GO:0008934">
    <property type="term" value="F:inositol monophosphate 1-phosphatase activity"/>
    <property type="evidence" value="ECO:0007669"/>
    <property type="project" value="InterPro"/>
</dbReference>
<dbReference type="GO" id="GO:0006020">
    <property type="term" value="P:inositol metabolic process"/>
    <property type="evidence" value="ECO:0007669"/>
    <property type="project" value="TreeGrafter"/>
</dbReference>
<dbReference type="PRINTS" id="PR00377">
    <property type="entry name" value="IMPHPHTASES"/>
</dbReference>
<dbReference type="InterPro" id="IPR033942">
    <property type="entry name" value="IMPase"/>
</dbReference>
<evidence type="ECO:0000256" key="7">
    <source>
        <dbReference type="PIRSR" id="PIRSR600760-2"/>
    </source>
</evidence>
<evidence type="ECO:0000256" key="8">
    <source>
        <dbReference type="RuleBase" id="RU364068"/>
    </source>
</evidence>
<evidence type="ECO:0000313" key="10">
    <source>
        <dbReference type="Proteomes" id="UP000297643"/>
    </source>
</evidence>
<evidence type="ECO:0000256" key="2">
    <source>
        <dbReference type="ARBA" id="ARBA00001946"/>
    </source>
</evidence>
<evidence type="ECO:0000256" key="6">
    <source>
        <dbReference type="ARBA" id="ARBA00022842"/>
    </source>
</evidence>